<accession>X1HB23</accession>
<feature type="non-terminal residue" evidence="1">
    <location>
        <position position="86"/>
    </location>
</feature>
<name>X1HB23_9ZZZZ</name>
<dbReference type="AlphaFoldDB" id="X1HB23"/>
<proteinExistence type="predicted"/>
<dbReference type="EMBL" id="BARU01026766">
    <property type="protein sequence ID" value="GAH66577.1"/>
    <property type="molecule type" value="Genomic_DNA"/>
</dbReference>
<comment type="caution">
    <text evidence="1">The sequence shown here is derived from an EMBL/GenBank/DDBJ whole genome shotgun (WGS) entry which is preliminary data.</text>
</comment>
<sequence length="86" mass="10108">MEKELFQIYGPANPLIDQDLTLPGPSNKYGGCRMFLCDVFDYNEEFDILEDWFTGACEECHLRIRKRWDSIRRPRPLGGWQGVYCS</sequence>
<organism evidence="1">
    <name type="scientific">marine sediment metagenome</name>
    <dbReference type="NCBI Taxonomy" id="412755"/>
    <lineage>
        <taxon>unclassified sequences</taxon>
        <taxon>metagenomes</taxon>
        <taxon>ecological metagenomes</taxon>
    </lineage>
</organism>
<evidence type="ECO:0000313" key="1">
    <source>
        <dbReference type="EMBL" id="GAH66577.1"/>
    </source>
</evidence>
<reference evidence="1" key="1">
    <citation type="journal article" date="2014" name="Front. Microbiol.">
        <title>High frequency of phylogenetically diverse reductive dehalogenase-homologous genes in deep subseafloor sedimentary metagenomes.</title>
        <authorList>
            <person name="Kawai M."/>
            <person name="Futagami T."/>
            <person name="Toyoda A."/>
            <person name="Takaki Y."/>
            <person name="Nishi S."/>
            <person name="Hori S."/>
            <person name="Arai W."/>
            <person name="Tsubouchi T."/>
            <person name="Morono Y."/>
            <person name="Uchiyama I."/>
            <person name="Ito T."/>
            <person name="Fujiyama A."/>
            <person name="Inagaki F."/>
            <person name="Takami H."/>
        </authorList>
    </citation>
    <scope>NUCLEOTIDE SEQUENCE</scope>
    <source>
        <strain evidence="1">Expedition CK06-06</strain>
    </source>
</reference>
<gene>
    <name evidence="1" type="ORF">S03H2_42963</name>
</gene>
<protein>
    <submittedName>
        <fullName evidence="1">Uncharacterized protein</fullName>
    </submittedName>
</protein>